<proteinExistence type="predicted"/>
<dbReference type="RefSeq" id="WP_111741727.1">
    <property type="nucleotide sequence ID" value="NZ_LR698987.1"/>
</dbReference>
<evidence type="ECO:0000256" key="1">
    <source>
        <dbReference type="ARBA" id="ARBA00023015"/>
    </source>
</evidence>
<keyword evidence="3" id="KW-0804">Transcription</keyword>
<dbReference type="AlphaFoldDB" id="A0A2X4VFP2"/>
<evidence type="ECO:0000256" key="2">
    <source>
        <dbReference type="ARBA" id="ARBA00023125"/>
    </source>
</evidence>
<dbReference type="GO" id="GO:0003700">
    <property type="term" value="F:DNA-binding transcription factor activity"/>
    <property type="evidence" value="ECO:0007669"/>
    <property type="project" value="InterPro"/>
</dbReference>
<dbReference type="Pfam" id="PF12833">
    <property type="entry name" value="HTH_18"/>
    <property type="match status" value="1"/>
</dbReference>
<evidence type="ECO:0000313" key="5">
    <source>
        <dbReference type="EMBL" id="SQI44130.1"/>
    </source>
</evidence>
<dbReference type="Proteomes" id="UP000249005">
    <property type="component" value="Chromosome 1"/>
</dbReference>
<keyword evidence="6" id="KW-1185">Reference proteome</keyword>
<organism evidence="5 6">
    <name type="scientific">Leminorella richardii</name>
    <dbReference type="NCBI Taxonomy" id="158841"/>
    <lineage>
        <taxon>Bacteria</taxon>
        <taxon>Pseudomonadati</taxon>
        <taxon>Pseudomonadota</taxon>
        <taxon>Gammaproteobacteria</taxon>
        <taxon>Enterobacterales</taxon>
        <taxon>Budviciaceae</taxon>
        <taxon>Leminorella</taxon>
    </lineage>
</organism>
<protein>
    <submittedName>
        <fullName evidence="5">Transcriptional activator FtrA</fullName>
    </submittedName>
</protein>
<evidence type="ECO:0000259" key="4">
    <source>
        <dbReference type="PROSITE" id="PS01124"/>
    </source>
</evidence>
<dbReference type="InterPro" id="IPR018060">
    <property type="entry name" value="HTH_AraC"/>
</dbReference>
<sequence>MQQLIVERWSAHYRTQSSAIVVPDGCRDLLFITSAGRGSEVYITELDSCAYGVESAAGDRYDGFRFRPDCIIDESKLSHYLSDPRLTPDHPTLLSIIHDTVHVDGQLAEALKALRILNGLTQASQELGVSRRTLERVVKSKTGKSPLFWLRLLRMRRTAAMLSGSHSVSLSDVAAHGGYCDQSHMNREFQLWLGVTPAAFSANERWQQAFGAGFD</sequence>
<feature type="domain" description="HTH araC/xylS-type" evidence="4">
    <location>
        <begin position="120"/>
        <end position="203"/>
    </location>
</feature>
<dbReference type="OrthoDB" id="9809338at2"/>
<name>A0A2X4VFP2_9GAMM</name>
<dbReference type="PANTHER" id="PTHR46796">
    <property type="entry name" value="HTH-TYPE TRANSCRIPTIONAL ACTIVATOR RHAS-RELATED"/>
    <property type="match status" value="1"/>
</dbReference>
<keyword evidence="2" id="KW-0238">DNA-binding</keyword>
<dbReference type="KEGG" id="lri:NCTC12151_03464"/>
<dbReference type="InterPro" id="IPR009057">
    <property type="entry name" value="Homeodomain-like_sf"/>
</dbReference>
<reference evidence="5 6" key="1">
    <citation type="submission" date="2018-06" db="EMBL/GenBank/DDBJ databases">
        <authorList>
            <consortium name="Pathogen Informatics"/>
            <person name="Doyle S."/>
        </authorList>
    </citation>
    <scope>NUCLEOTIDE SEQUENCE [LARGE SCALE GENOMIC DNA]</scope>
    <source>
        <strain evidence="5 6">NCTC12151</strain>
    </source>
</reference>
<dbReference type="Gene3D" id="1.10.10.60">
    <property type="entry name" value="Homeodomain-like"/>
    <property type="match status" value="1"/>
</dbReference>
<keyword evidence="1" id="KW-0805">Transcription regulation</keyword>
<dbReference type="EMBL" id="LS483470">
    <property type="protein sequence ID" value="SQI44130.1"/>
    <property type="molecule type" value="Genomic_DNA"/>
</dbReference>
<dbReference type="GO" id="GO:0043565">
    <property type="term" value="F:sequence-specific DNA binding"/>
    <property type="evidence" value="ECO:0007669"/>
    <property type="project" value="InterPro"/>
</dbReference>
<dbReference type="SUPFAM" id="SSF47413">
    <property type="entry name" value="lambda repressor-like DNA-binding domains"/>
    <property type="match status" value="1"/>
</dbReference>
<dbReference type="SUPFAM" id="SSF46689">
    <property type="entry name" value="Homeodomain-like"/>
    <property type="match status" value="1"/>
</dbReference>
<accession>A0A2X4VFP2</accession>
<dbReference type="SMART" id="SM00342">
    <property type="entry name" value="HTH_ARAC"/>
    <property type="match status" value="1"/>
</dbReference>
<dbReference type="PROSITE" id="PS01124">
    <property type="entry name" value="HTH_ARAC_FAMILY_2"/>
    <property type="match status" value="1"/>
</dbReference>
<evidence type="ECO:0000256" key="3">
    <source>
        <dbReference type="ARBA" id="ARBA00023163"/>
    </source>
</evidence>
<gene>
    <name evidence="5" type="ORF">NCTC12151_03464</name>
</gene>
<dbReference type="CDD" id="cd00093">
    <property type="entry name" value="HTH_XRE"/>
    <property type="match status" value="1"/>
</dbReference>
<dbReference type="InterPro" id="IPR001387">
    <property type="entry name" value="Cro/C1-type_HTH"/>
</dbReference>
<dbReference type="InterPro" id="IPR050204">
    <property type="entry name" value="AraC_XylS_family_regulators"/>
</dbReference>
<dbReference type="InterPro" id="IPR010982">
    <property type="entry name" value="Lambda_DNA-bd_dom_sf"/>
</dbReference>
<evidence type="ECO:0000313" key="6">
    <source>
        <dbReference type="Proteomes" id="UP000249005"/>
    </source>
</evidence>